<comment type="caution">
    <text evidence="2">The sequence shown here is derived from an EMBL/GenBank/DDBJ whole genome shotgun (WGS) entry which is preliminary data.</text>
</comment>
<dbReference type="InterPro" id="IPR026555">
    <property type="entry name" value="NSL3/Tex30"/>
</dbReference>
<name>A0A0A0C0J2_9CELL</name>
<dbReference type="Proteomes" id="UP000054314">
    <property type="component" value="Unassembled WGS sequence"/>
</dbReference>
<gene>
    <name evidence="2" type="ORF">N869_11480</name>
</gene>
<accession>A0A0A0C0J2</accession>
<dbReference type="GO" id="GO:0016787">
    <property type="term" value="F:hydrolase activity"/>
    <property type="evidence" value="ECO:0007669"/>
    <property type="project" value="UniProtKB-KW"/>
</dbReference>
<evidence type="ECO:0000259" key="1">
    <source>
        <dbReference type="Pfam" id="PF20408"/>
    </source>
</evidence>
<feature type="domain" description="KANL3/Tex30 alpha/beta hydrolase-like" evidence="1">
    <location>
        <begin position="33"/>
        <end position="171"/>
    </location>
</feature>
<proteinExistence type="predicted"/>
<reference evidence="2 3" key="1">
    <citation type="submission" date="2013-08" db="EMBL/GenBank/DDBJ databases">
        <title>Genome sequencing of Cellulomonas bogoriensis 69B4.</title>
        <authorList>
            <person name="Chen F."/>
            <person name="Li Y."/>
            <person name="Wang G."/>
        </authorList>
    </citation>
    <scope>NUCLEOTIDE SEQUENCE [LARGE SCALE GENOMIC DNA]</scope>
    <source>
        <strain evidence="2 3">69B4</strain>
    </source>
</reference>
<dbReference type="Pfam" id="PF20408">
    <property type="entry name" value="Abhydrolase_11"/>
    <property type="match status" value="1"/>
</dbReference>
<evidence type="ECO:0000313" key="3">
    <source>
        <dbReference type="Proteomes" id="UP000054314"/>
    </source>
</evidence>
<protein>
    <submittedName>
        <fullName evidence="2">Alpha/beta hydrolase</fullName>
    </submittedName>
</protein>
<dbReference type="EMBL" id="AXCZ01000029">
    <property type="protein sequence ID" value="KGM13691.1"/>
    <property type="molecule type" value="Genomic_DNA"/>
</dbReference>
<dbReference type="OrthoDB" id="652634at2"/>
<dbReference type="InterPro" id="IPR029058">
    <property type="entry name" value="AB_hydrolase_fold"/>
</dbReference>
<evidence type="ECO:0000313" key="2">
    <source>
        <dbReference type="EMBL" id="KGM13691.1"/>
    </source>
</evidence>
<dbReference type="InterPro" id="IPR046879">
    <property type="entry name" value="KANL3/Tex30_Abhydrolase"/>
</dbReference>
<dbReference type="AlphaFoldDB" id="A0A0A0C0J2"/>
<dbReference type="SUPFAM" id="SSF53474">
    <property type="entry name" value="alpha/beta-Hydrolases"/>
    <property type="match status" value="1"/>
</dbReference>
<dbReference type="Gene3D" id="3.40.50.1820">
    <property type="entry name" value="alpha/beta hydrolase"/>
    <property type="match status" value="1"/>
</dbReference>
<sequence length="215" mass="21977">MTAIDIPTDHGRARAHLHLQAGAHACTPHGPRGALILGHGAGGGIDAPDLVAASDAANALGLFAVLVEQPYRVAGRRGTPRGPALDLAWTQVVAHLRTAVLGDMPIIVGGRSAGARVACRTATATGALAALCLAFPLKTPGRPDRPDRLPELHDAGVPVLVLQGERDPYGHPPVGPDRTVVAVPGDHSLRAGTAEVRAAVGPWLSAQFAVLTDAV</sequence>
<organism evidence="2 3">
    <name type="scientific">Cellulomonas bogoriensis 69B4 = DSM 16987</name>
    <dbReference type="NCBI Taxonomy" id="1386082"/>
    <lineage>
        <taxon>Bacteria</taxon>
        <taxon>Bacillati</taxon>
        <taxon>Actinomycetota</taxon>
        <taxon>Actinomycetes</taxon>
        <taxon>Micrococcales</taxon>
        <taxon>Cellulomonadaceae</taxon>
        <taxon>Cellulomonas</taxon>
    </lineage>
</organism>
<keyword evidence="3" id="KW-1185">Reference proteome</keyword>
<dbReference type="PANTHER" id="PTHR13136:SF11">
    <property type="entry name" value="TESTIS-EXPRESSED PROTEIN 30"/>
    <property type="match status" value="1"/>
</dbReference>
<dbReference type="PANTHER" id="PTHR13136">
    <property type="entry name" value="TESTIS DEVELOPMENT PROTEIN PRTD"/>
    <property type="match status" value="1"/>
</dbReference>
<keyword evidence="2" id="KW-0378">Hydrolase</keyword>